<feature type="region of interest" description="Disordered" evidence="10">
    <location>
        <begin position="424"/>
        <end position="495"/>
    </location>
</feature>
<dbReference type="InterPro" id="IPR000980">
    <property type="entry name" value="SH2"/>
</dbReference>
<dbReference type="PANTHER" id="PTHR24418">
    <property type="entry name" value="TYROSINE-PROTEIN KINASE"/>
    <property type="match status" value="1"/>
</dbReference>
<feature type="compositionally biased region" description="Polar residues" evidence="10">
    <location>
        <begin position="437"/>
        <end position="447"/>
    </location>
</feature>
<keyword evidence="13" id="KW-1185">Reference proteome</keyword>
<dbReference type="InterPro" id="IPR020635">
    <property type="entry name" value="Tyr_kinase_cat_dom"/>
</dbReference>
<evidence type="ECO:0000256" key="7">
    <source>
        <dbReference type="PROSITE-ProRule" id="PRU00191"/>
    </source>
</evidence>
<dbReference type="EC" id="2.7.10.2" evidence="9"/>
<dbReference type="SUPFAM" id="SSF56112">
    <property type="entry name" value="Protein kinase-like (PK-like)"/>
    <property type="match status" value="1"/>
</dbReference>
<comment type="similarity">
    <text evidence="9">Belongs to the protein kinase superfamily. Tyr protein kinase family.</text>
</comment>
<proteinExistence type="inferred from homology"/>
<dbReference type="InterPro" id="IPR011009">
    <property type="entry name" value="Kinase-like_dom_sf"/>
</dbReference>
<dbReference type="InterPro" id="IPR017441">
    <property type="entry name" value="Protein_kinase_ATP_BS"/>
</dbReference>
<feature type="domain" description="Protein kinase" evidence="12">
    <location>
        <begin position="154"/>
        <end position="414"/>
    </location>
</feature>
<evidence type="ECO:0000259" key="12">
    <source>
        <dbReference type="PROSITE" id="PS50011"/>
    </source>
</evidence>
<feature type="binding site" evidence="8">
    <location>
        <position position="189"/>
    </location>
    <ligand>
        <name>ATP</name>
        <dbReference type="ChEBI" id="CHEBI:30616"/>
    </ligand>
</feature>
<dbReference type="PROSITE" id="PS50001">
    <property type="entry name" value="SH2"/>
    <property type="match status" value="1"/>
</dbReference>
<keyword evidence="3 9" id="KW-0418">Kinase</keyword>
<dbReference type="AlphaFoldDB" id="A0A914ZN84"/>
<reference evidence="14" key="1">
    <citation type="submission" date="2022-11" db="UniProtKB">
        <authorList>
            <consortium name="WormBaseParasite"/>
        </authorList>
    </citation>
    <scope>IDENTIFICATION</scope>
</reference>
<dbReference type="InterPro" id="IPR050198">
    <property type="entry name" value="Non-receptor_tyrosine_kinases"/>
</dbReference>
<dbReference type="CDD" id="cd10361">
    <property type="entry name" value="SH2_Fps_family"/>
    <property type="match status" value="1"/>
</dbReference>
<dbReference type="SMART" id="SM00252">
    <property type="entry name" value="SH2"/>
    <property type="match status" value="1"/>
</dbReference>
<evidence type="ECO:0000256" key="10">
    <source>
        <dbReference type="SAM" id="MobiDB-lite"/>
    </source>
</evidence>
<keyword evidence="7" id="KW-0727">SH2 domain</keyword>
<dbReference type="GO" id="GO:0004715">
    <property type="term" value="F:non-membrane spanning protein tyrosine kinase activity"/>
    <property type="evidence" value="ECO:0007669"/>
    <property type="project" value="UniProtKB-EC"/>
</dbReference>
<keyword evidence="2 8" id="KW-0547">Nucleotide-binding</keyword>
<dbReference type="Pfam" id="PF00017">
    <property type="entry name" value="SH2"/>
    <property type="match status" value="1"/>
</dbReference>
<evidence type="ECO:0000256" key="2">
    <source>
        <dbReference type="ARBA" id="ARBA00022741"/>
    </source>
</evidence>
<dbReference type="InterPro" id="IPR000719">
    <property type="entry name" value="Prot_kinase_dom"/>
</dbReference>
<dbReference type="PROSITE" id="PS00107">
    <property type="entry name" value="PROTEIN_KINASE_ATP"/>
    <property type="match status" value="1"/>
</dbReference>
<dbReference type="Gene3D" id="1.10.510.10">
    <property type="entry name" value="Transferase(Phosphotransferase) domain 1"/>
    <property type="match status" value="1"/>
</dbReference>
<evidence type="ECO:0000313" key="14">
    <source>
        <dbReference type="WBParaSite" id="PgB06_g064_t01"/>
    </source>
</evidence>
<feature type="compositionally biased region" description="Basic residues" evidence="10">
    <location>
        <begin position="472"/>
        <end position="495"/>
    </location>
</feature>
<evidence type="ECO:0000256" key="3">
    <source>
        <dbReference type="ARBA" id="ARBA00022777"/>
    </source>
</evidence>
<evidence type="ECO:0000256" key="9">
    <source>
        <dbReference type="RuleBase" id="RU362096"/>
    </source>
</evidence>
<accession>A0A914ZN84</accession>
<dbReference type="WBParaSite" id="PgB06_g064_t01">
    <property type="protein sequence ID" value="PgB06_g064_t01"/>
    <property type="gene ID" value="PgB06_g064"/>
</dbReference>
<dbReference type="InterPro" id="IPR001245">
    <property type="entry name" value="Ser-Thr/Tyr_kinase_cat_dom"/>
</dbReference>
<comment type="catalytic activity">
    <reaction evidence="6 9">
        <text>L-tyrosyl-[protein] + ATP = O-phospho-L-tyrosyl-[protein] + ADP + H(+)</text>
        <dbReference type="Rhea" id="RHEA:10596"/>
        <dbReference type="Rhea" id="RHEA-COMP:10136"/>
        <dbReference type="Rhea" id="RHEA-COMP:20101"/>
        <dbReference type="ChEBI" id="CHEBI:15378"/>
        <dbReference type="ChEBI" id="CHEBI:30616"/>
        <dbReference type="ChEBI" id="CHEBI:46858"/>
        <dbReference type="ChEBI" id="CHEBI:61978"/>
        <dbReference type="ChEBI" id="CHEBI:456216"/>
        <dbReference type="EC" id="2.7.10.2"/>
    </reaction>
</comment>
<keyword evidence="5 9" id="KW-0829">Tyrosine-protein kinase</keyword>
<evidence type="ECO:0000256" key="8">
    <source>
        <dbReference type="PROSITE-ProRule" id="PRU10141"/>
    </source>
</evidence>
<dbReference type="Gene3D" id="3.30.505.10">
    <property type="entry name" value="SH2 domain"/>
    <property type="match status" value="1"/>
</dbReference>
<evidence type="ECO:0000259" key="11">
    <source>
        <dbReference type="PROSITE" id="PS50001"/>
    </source>
</evidence>
<feature type="compositionally biased region" description="Basic residues" evidence="10">
    <location>
        <begin position="452"/>
        <end position="463"/>
    </location>
</feature>
<dbReference type="Pfam" id="PF07714">
    <property type="entry name" value="PK_Tyr_Ser-Thr"/>
    <property type="match status" value="1"/>
</dbReference>
<evidence type="ECO:0000256" key="6">
    <source>
        <dbReference type="ARBA" id="ARBA00051245"/>
    </source>
</evidence>
<dbReference type="Proteomes" id="UP000887569">
    <property type="component" value="Unplaced"/>
</dbReference>
<dbReference type="GO" id="GO:0005524">
    <property type="term" value="F:ATP binding"/>
    <property type="evidence" value="ECO:0007669"/>
    <property type="project" value="UniProtKB-UniRule"/>
</dbReference>
<dbReference type="PRINTS" id="PR00109">
    <property type="entry name" value="TYRKINASE"/>
</dbReference>
<evidence type="ECO:0000256" key="1">
    <source>
        <dbReference type="ARBA" id="ARBA00022679"/>
    </source>
</evidence>
<keyword evidence="1 9" id="KW-0808">Transferase</keyword>
<dbReference type="Gene3D" id="3.30.200.20">
    <property type="entry name" value="Phosphorylase Kinase, domain 1"/>
    <property type="match status" value="1"/>
</dbReference>
<sequence>MWAFIVFERLPGGLKAEAPEKRMSEADDLPKNLEEDCCYHGLLPREDVAELLANVGDYMIRLSQPKPTDPREVIISVRVTQGSDPLAVRHVIIKRKKVEDVMHWYALEDFSFPSLDDLISYYVSSQQPINPQVLTSVLKTPVKRQVWEFHHKDVTLKEQLGVGAFGEVRAGEVFILGRKYECAVKLAKKVQDEAEFAHAKEKIKEMMHEARLMRHYDHVNIVRMYGVAVDYEPLMIIIELVKGGSILSDLRTRKGTVSHDEKINCMVLGTANGLCYLHSRGCIHRDIAARNVLYTGTKIAKISDFGLSREGCIYRMKGSKKVPIKWTAPETLSTFTYTLKTDVFAFSILVWEVFSDGDEPYGDLSSAETKRRVMAGYRMQPPAGCPEGIPELMKRCWEQDPDERWSMDDAVDFIKYRIAKLPDDDSIGERDSRDAKTPSSTPKSPKIQSRAMKSKARKKKSRGSKTESLKSRSGHSLKVMSKKRKKKKKKSLTRV</sequence>
<feature type="compositionally biased region" description="Basic and acidic residues" evidence="10">
    <location>
        <begin position="424"/>
        <end position="436"/>
    </location>
</feature>
<dbReference type="InterPro" id="IPR036860">
    <property type="entry name" value="SH2_dom_sf"/>
</dbReference>
<evidence type="ECO:0000313" key="13">
    <source>
        <dbReference type="Proteomes" id="UP000887569"/>
    </source>
</evidence>
<evidence type="ECO:0000256" key="5">
    <source>
        <dbReference type="ARBA" id="ARBA00023137"/>
    </source>
</evidence>
<evidence type="ECO:0000256" key="4">
    <source>
        <dbReference type="ARBA" id="ARBA00022840"/>
    </source>
</evidence>
<protein>
    <recommendedName>
        <fullName evidence="9">Tyrosine-protein kinase</fullName>
        <ecNumber evidence="9">2.7.10.2</ecNumber>
    </recommendedName>
</protein>
<dbReference type="PROSITE" id="PS00109">
    <property type="entry name" value="PROTEIN_KINASE_TYR"/>
    <property type="match status" value="1"/>
</dbReference>
<dbReference type="InterPro" id="IPR035849">
    <property type="entry name" value="Fes/Fps/Fer_SH2"/>
</dbReference>
<dbReference type="InterPro" id="IPR008266">
    <property type="entry name" value="Tyr_kinase_AS"/>
</dbReference>
<organism evidence="13 14">
    <name type="scientific">Parascaris univalens</name>
    <name type="common">Nematode worm</name>
    <dbReference type="NCBI Taxonomy" id="6257"/>
    <lineage>
        <taxon>Eukaryota</taxon>
        <taxon>Metazoa</taxon>
        <taxon>Ecdysozoa</taxon>
        <taxon>Nematoda</taxon>
        <taxon>Chromadorea</taxon>
        <taxon>Rhabditida</taxon>
        <taxon>Spirurina</taxon>
        <taxon>Ascaridomorpha</taxon>
        <taxon>Ascaridoidea</taxon>
        <taxon>Ascarididae</taxon>
        <taxon>Parascaris</taxon>
    </lineage>
</organism>
<feature type="domain" description="SH2" evidence="11">
    <location>
        <begin position="38"/>
        <end position="142"/>
    </location>
</feature>
<dbReference type="PROSITE" id="PS50011">
    <property type="entry name" value="PROTEIN_KINASE_DOM"/>
    <property type="match status" value="1"/>
</dbReference>
<keyword evidence="4 8" id="KW-0067">ATP-binding</keyword>
<dbReference type="SUPFAM" id="SSF55550">
    <property type="entry name" value="SH2 domain"/>
    <property type="match status" value="1"/>
</dbReference>
<dbReference type="CDD" id="cd00192">
    <property type="entry name" value="PTKc"/>
    <property type="match status" value="1"/>
</dbReference>
<name>A0A914ZN84_PARUN</name>
<dbReference type="SMART" id="SM00219">
    <property type="entry name" value="TyrKc"/>
    <property type="match status" value="1"/>
</dbReference>